<evidence type="ECO:0000313" key="2">
    <source>
        <dbReference type="Proteomes" id="UP001385951"/>
    </source>
</evidence>
<accession>A0AAW0GDU4</accession>
<name>A0AAW0GDU4_9APHY</name>
<sequence>MFGALFPVLARRLRWLSSRIPHGVFDFANSFDSGVIIATAFVHLLGPALEAFGSPCLDPSWGNYAHQLLS</sequence>
<comment type="caution">
    <text evidence="1">The sequence shown here is derived from an EMBL/GenBank/DDBJ whole genome shotgun (WGS) entry which is preliminary data.</text>
</comment>
<dbReference type="EMBL" id="JASBNA010000014">
    <property type="protein sequence ID" value="KAK7687235.1"/>
    <property type="molecule type" value="Genomic_DNA"/>
</dbReference>
<dbReference type="Proteomes" id="UP001385951">
    <property type="component" value="Unassembled WGS sequence"/>
</dbReference>
<protein>
    <submittedName>
        <fullName evidence="1">Uncharacterized protein</fullName>
    </submittedName>
</protein>
<keyword evidence="2" id="KW-1185">Reference proteome</keyword>
<evidence type="ECO:0000313" key="1">
    <source>
        <dbReference type="EMBL" id="KAK7687235.1"/>
    </source>
</evidence>
<proteinExistence type="predicted"/>
<reference evidence="1 2" key="1">
    <citation type="submission" date="2022-09" db="EMBL/GenBank/DDBJ databases">
        <authorList>
            <person name="Palmer J.M."/>
        </authorList>
    </citation>
    <scope>NUCLEOTIDE SEQUENCE [LARGE SCALE GENOMIC DNA]</scope>
    <source>
        <strain evidence="1 2">DSM 7382</strain>
    </source>
</reference>
<organism evidence="1 2">
    <name type="scientific">Cerrena zonata</name>
    <dbReference type="NCBI Taxonomy" id="2478898"/>
    <lineage>
        <taxon>Eukaryota</taxon>
        <taxon>Fungi</taxon>
        <taxon>Dikarya</taxon>
        <taxon>Basidiomycota</taxon>
        <taxon>Agaricomycotina</taxon>
        <taxon>Agaricomycetes</taxon>
        <taxon>Polyporales</taxon>
        <taxon>Cerrenaceae</taxon>
        <taxon>Cerrena</taxon>
    </lineage>
</organism>
<gene>
    <name evidence="1" type="ORF">QCA50_009740</name>
</gene>
<dbReference type="AlphaFoldDB" id="A0AAW0GDU4"/>